<dbReference type="NCBIfam" id="TIGR02495">
    <property type="entry name" value="NrdG2"/>
    <property type="match status" value="1"/>
</dbReference>
<organism evidence="8 9">
    <name type="scientific">Purpureocillium lilacinum</name>
    <name type="common">Paecilomyces lilacinus</name>
    <dbReference type="NCBI Taxonomy" id="33203"/>
    <lineage>
        <taxon>Eukaryota</taxon>
        <taxon>Fungi</taxon>
        <taxon>Dikarya</taxon>
        <taxon>Ascomycota</taxon>
        <taxon>Pezizomycotina</taxon>
        <taxon>Sordariomycetes</taxon>
        <taxon>Hypocreomycetidae</taxon>
        <taxon>Hypocreales</taxon>
        <taxon>Ophiocordycipitaceae</taxon>
        <taxon>Purpureocillium</taxon>
    </lineage>
</organism>
<sequence length="1045" mass="115647">MTCPSSSLAPEAVTSLVQQYLTKASWKTSENANSTYSHQGLIQYVSTHIVSEYWLNHVYSEEVRQAVRENRFHIHDLGFLSAYCSGWSIEDILLQGFGGVENKIQYEPPCHFSTALHQTVNFLFTLQGELAGAQALSNFDTYLAPFIRHDGLSYDQVYKSVQSFVFSLNVPTRSGFQAPFTNISLDVICPKNLREQPVILQGKHHAEWTYGDFQEEMDALNRAFAEVMYQGDGNGNIFSFPIPTYNLYDGFDWDSPRFEPIWAMTAKYGVPYFTNFLNSDLNPEDFRSMCCRLRLDVGQLHSRGGSLFGSVPLTGSMGVVTLNMPNLAMRSDGTKESFLAIVDETLRVAKDSLETKRKVVNEHSALYPYAAHYLSAIKKRTGSYWTNHFSTIGVVGMNEALDVLFGEGIAVHREFALEVLEFIKQRLQEFQEETGNLYNLEATPAESTCYKLAQRDHEMYPHVSLPNFYTNSTMLPVDATDDLFAALDHQEPLHRTYTGGTVFHVLLGERLPSWTHARDLVRSIVTKYRIPYVSLTPTFSICKTHGHISGESHTCPKCGAECLVYSRIVGYFRPTRDWNRGKKEEFSLRKTYRYPGQASLTAEKRLCNGQLASALGGAPAPYRGLHIPQTFSDYPGKVQASIMFTSGCNLACPWCHNGPVVRGEADPDSPVVTPSEVLDHVTASAHKSLVVSGGEPTMHAGLVPFLRILRSHGISVKLDSNGTSPSVLRRVFAERLVDFVAMDIKAALPRYRKVAGRKVDVSLLAESISLIRESGVAHQFRTTLVPDLVDMEDLVECKRLAGGRLTVQKFRRGPTTLHRRFKDYKEHTDEEFAAMVARLAEVEETERAVKVSAATGGGRLARLTPGTCGRPPSDALSTAKATRRESTQSGGSRPCACNSVPTVPGSINSTSLLHPAAHPHRHEYSLPLTGTHIATNDDRSTIPAPATQGSSPIAQQPEQTPLNPPPPPSLPSPPPPSPHVAARAPLGQQIIRNEGKPAHEICAEKELSAYSRFTRNKLVLALLPPRLAPGSSPAAARLRDTEHPR</sequence>
<keyword evidence="1" id="KW-0949">S-adenosyl-L-methionine</keyword>
<dbReference type="Pfam" id="PF13597">
    <property type="entry name" value="NRDD"/>
    <property type="match status" value="1"/>
</dbReference>
<dbReference type="Gene3D" id="3.20.70.20">
    <property type="match status" value="1"/>
</dbReference>
<dbReference type="GO" id="GO:0009265">
    <property type="term" value="P:2'-deoxyribonucleotide biosynthetic process"/>
    <property type="evidence" value="ECO:0007669"/>
    <property type="project" value="TreeGrafter"/>
</dbReference>
<dbReference type="SMART" id="SM00729">
    <property type="entry name" value="Elp3"/>
    <property type="match status" value="1"/>
</dbReference>
<comment type="caution">
    <text evidence="8">The sequence shown here is derived from an EMBL/GenBank/DDBJ whole genome shotgun (WGS) entry which is preliminary data.</text>
</comment>
<evidence type="ECO:0000256" key="1">
    <source>
        <dbReference type="ARBA" id="ARBA00022691"/>
    </source>
</evidence>
<dbReference type="SUPFAM" id="SSF102114">
    <property type="entry name" value="Radical SAM enzymes"/>
    <property type="match status" value="1"/>
</dbReference>
<evidence type="ECO:0000259" key="7">
    <source>
        <dbReference type="PROSITE" id="PS51918"/>
    </source>
</evidence>
<name>A0A2U3E7E1_PURLI</name>
<dbReference type="InterPro" id="IPR012840">
    <property type="entry name" value="NrdG2"/>
</dbReference>
<protein>
    <submittedName>
        <fullName evidence="8">Putative anaerobic ribonucleoside-triphosphate reductase protein</fullName>
    </submittedName>
</protein>
<dbReference type="Proteomes" id="UP000245956">
    <property type="component" value="Unassembled WGS sequence"/>
</dbReference>
<evidence type="ECO:0000313" key="9">
    <source>
        <dbReference type="Proteomes" id="UP000245956"/>
    </source>
</evidence>
<keyword evidence="3" id="KW-0408">Iron</keyword>
<dbReference type="GO" id="GO:0031250">
    <property type="term" value="C:anaerobic ribonucleoside-triphosphate reductase complex"/>
    <property type="evidence" value="ECO:0007669"/>
    <property type="project" value="TreeGrafter"/>
</dbReference>
<feature type="region of interest" description="Disordered" evidence="6">
    <location>
        <begin position="1025"/>
        <end position="1045"/>
    </location>
</feature>
<dbReference type="GO" id="GO:0046872">
    <property type="term" value="F:metal ion binding"/>
    <property type="evidence" value="ECO:0007669"/>
    <property type="project" value="UniProtKB-KW"/>
</dbReference>
<dbReference type="GO" id="GO:0006260">
    <property type="term" value="P:DNA replication"/>
    <property type="evidence" value="ECO:0007669"/>
    <property type="project" value="InterPro"/>
</dbReference>
<dbReference type="SFLD" id="SFLDS00029">
    <property type="entry name" value="Radical_SAM"/>
    <property type="match status" value="1"/>
</dbReference>
<dbReference type="NCBIfam" id="NF006126">
    <property type="entry name" value="PRK08270.1"/>
    <property type="match status" value="1"/>
</dbReference>
<dbReference type="InterPro" id="IPR012833">
    <property type="entry name" value="NrdD"/>
</dbReference>
<dbReference type="PANTHER" id="PTHR21075:SF0">
    <property type="entry name" value="ANAEROBIC RIBONUCLEOSIDE-TRIPHOSPHATE REDUCTASE"/>
    <property type="match status" value="1"/>
</dbReference>
<dbReference type="Pfam" id="PF04055">
    <property type="entry name" value="Radical_SAM"/>
    <property type="match status" value="1"/>
</dbReference>
<feature type="region of interest" description="Disordered" evidence="6">
    <location>
        <begin position="859"/>
        <end position="897"/>
    </location>
</feature>
<dbReference type="EMBL" id="LCWV01000009">
    <property type="protein sequence ID" value="PWI70430.1"/>
    <property type="molecule type" value="Genomic_DNA"/>
</dbReference>
<evidence type="ECO:0000256" key="5">
    <source>
        <dbReference type="ARBA" id="ARBA00023128"/>
    </source>
</evidence>
<accession>A0A2U3E7E1</accession>
<evidence type="ECO:0000313" key="8">
    <source>
        <dbReference type="EMBL" id="PWI70430.1"/>
    </source>
</evidence>
<feature type="region of interest" description="Disordered" evidence="6">
    <location>
        <begin position="931"/>
        <end position="982"/>
    </location>
</feature>
<feature type="compositionally biased region" description="Low complexity" evidence="6">
    <location>
        <begin position="1025"/>
        <end position="1036"/>
    </location>
</feature>
<reference evidence="8 9" key="1">
    <citation type="journal article" date="2016" name="Front. Microbiol.">
        <title>Genome and transcriptome sequences reveal the specific parasitism of the nematophagous Purpureocillium lilacinum 36-1.</title>
        <authorList>
            <person name="Xie J."/>
            <person name="Li S."/>
            <person name="Mo C."/>
            <person name="Xiao X."/>
            <person name="Peng D."/>
            <person name="Wang G."/>
            <person name="Xiao Y."/>
        </authorList>
    </citation>
    <scope>NUCLEOTIDE SEQUENCE [LARGE SCALE GENOMIC DNA]</scope>
    <source>
        <strain evidence="8 9">36-1</strain>
    </source>
</reference>
<dbReference type="InterPro" id="IPR007197">
    <property type="entry name" value="rSAM"/>
</dbReference>
<dbReference type="CDD" id="cd01675">
    <property type="entry name" value="RNR_III"/>
    <property type="match status" value="1"/>
</dbReference>
<dbReference type="SUPFAM" id="SSF51998">
    <property type="entry name" value="PFL-like glycyl radical enzymes"/>
    <property type="match status" value="1"/>
</dbReference>
<dbReference type="InterPro" id="IPR006638">
    <property type="entry name" value="Elp3/MiaA/NifB-like_rSAM"/>
</dbReference>
<dbReference type="InterPro" id="IPR058240">
    <property type="entry name" value="rSAM_sf"/>
</dbReference>
<proteinExistence type="predicted"/>
<evidence type="ECO:0000256" key="2">
    <source>
        <dbReference type="ARBA" id="ARBA00022723"/>
    </source>
</evidence>
<keyword evidence="5" id="KW-0496">Mitochondrion</keyword>
<evidence type="ECO:0000256" key="4">
    <source>
        <dbReference type="ARBA" id="ARBA00023014"/>
    </source>
</evidence>
<dbReference type="SFLD" id="SFLDG01094">
    <property type="entry name" value="Uncharacterised_Radical_SAM_Su"/>
    <property type="match status" value="1"/>
</dbReference>
<dbReference type="AlphaFoldDB" id="A0A2U3E7E1"/>
<keyword evidence="4" id="KW-0411">Iron-sulfur</keyword>
<dbReference type="Gene3D" id="3.20.20.70">
    <property type="entry name" value="Aldolase class I"/>
    <property type="match status" value="1"/>
</dbReference>
<dbReference type="InterPro" id="IPR013785">
    <property type="entry name" value="Aldolase_TIM"/>
</dbReference>
<feature type="domain" description="Radical SAM core" evidence="7">
    <location>
        <begin position="634"/>
        <end position="852"/>
    </location>
</feature>
<gene>
    <name evidence="8" type="ORF">PCL_12829</name>
</gene>
<feature type="compositionally biased region" description="Polar residues" evidence="6">
    <location>
        <begin position="947"/>
        <end position="960"/>
    </location>
</feature>
<evidence type="ECO:0000256" key="6">
    <source>
        <dbReference type="SAM" id="MobiDB-lite"/>
    </source>
</evidence>
<keyword evidence="2" id="KW-0479">Metal-binding</keyword>
<dbReference type="CDD" id="cd01335">
    <property type="entry name" value="Radical_SAM"/>
    <property type="match status" value="1"/>
</dbReference>
<evidence type="ECO:0000256" key="3">
    <source>
        <dbReference type="ARBA" id="ARBA00023004"/>
    </source>
</evidence>
<feature type="compositionally biased region" description="Pro residues" evidence="6">
    <location>
        <begin position="962"/>
        <end position="978"/>
    </location>
</feature>
<dbReference type="NCBIfam" id="TIGR02487">
    <property type="entry name" value="NrdD"/>
    <property type="match status" value="1"/>
</dbReference>
<dbReference type="GO" id="GO:0008998">
    <property type="term" value="F:ribonucleoside-triphosphate reductase (thioredoxin) activity"/>
    <property type="evidence" value="ECO:0007669"/>
    <property type="project" value="InterPro"/>
</dbReference>
<dbReference type="GO" id="GO:0051536">
    <property type="term" value="F:iron-sulfur cluster binding"/>
    <property type="evidence" value="ECO:0007669"/>
    <property type="project" value="UniProtKB-KW"/>
</dbReference>
<dbReference type="PANTHER" id="PTHR21075">
    <property type="entry name" value="ANAEROBIC RIBONUCLEOSIDE-TRIPHOSPHATE REDUCTASE"/>
    <property type="match status" value="1"/>
</dbReference>
<dbReference type="GO" id="GO:0004748">
    <property type="term" value="F:ribonucleoside-diphosphate reductase activity, thioredoxin disulfide as acceptor"/>
    <property type="evidence" value="ECO:0007669"/>
    <property type="project" value="TreeGrafter"/>
</dbReference>
<dbReference type="PROSITE" id="PS51918">
    <property type="entry name" value="RADICAL_SAM"/>
    <property type="match status" value="1"/>
</dbReference>